<gene>
    <name evidence="12" type="ORF">TPAR_06055</name>
</gene>
<evidence type="ECO:0000256" key="8">
    <source>
        <dbReference type="SAM" id="MobiDB-lite"/>
    </source>
</evidence>
<evidence type="ECO:0000259" key="9">
    <source>
        <dbReference type="PROSITE" id="PS50075"/>
    </source>
</evidence>
<feature type="compositionally biased region" description="Polar residues" evidence="8">
    <location>
        <begin position="366"/>
        <end position="390"/>
    </location>
</feature>
<dbReference type="GO" id="GO:0016787">
    <property type="term" value="F:hydrolase activity"/>
    <property type="evidence" value="ECO:0007669"/>
    <property type="project" value="InterPro"/>
</dbReference>
<dbReference type="InterPro" id="IPR014030">
    <property type="entry name" value="Ketoacyl_synth_N"/>
</dbReference>
<dbReference type="InterPro" id="IPR006162">
    <property type="entry name" value="Ppantetheine_attach_site"/>
</dbReference>
<dbReference type="PANTHER" id="PTHR43775:SF21">
    <property type="entry name" value="NON-REDUCING POLYKETIDE SYNTHASE AUSA-RELATED"/>
    <property type="match status" value="1"/>
</dbReference>
<dbReference type="GO" id="GO:0006633">
    <property type="term" value="P:fatty acid biosynthetic process"/>
    <property type="evidence" value="ECO:0007669"/>
    <property type="project" value="InterPro"/>
</dbReference>
<dbReference type="SMART" id="SM01294">
    <property type="entry name" value="PKS_PP_betabranch"/>
    <property type="match status" value="1"/>
</dbReference>
<dbReference type="Gene3D" id="3.40.50.150">
    <property type="entry name" value="Vaccinia Virus protein VP39"/>
    <property type="match status" value="1"/>
</dbReference>
<dbReference type="Pfam" id="PF16073">
    <property type="entry name" value="SAT"/>
    <property type="match status" value="1"/>
</dbReference>
<dbReference type="PROSITE" id="PS52004">
    <property type="entry name" value="KS3_2"/>
    <property type="match status" value="1"/>
</dbReference>
<evidence type="ECO:0000256" key="4">
    <source>
        <dbReference type="ARBA" id="ARBA00022603"/>
    </source>
</evidence>
<dbReference type="CDD" id="cd02440">
    <property type="entry name" value="AdoMet_MTases"/>
    <property type="match status" value="1"/>
</dbReference>
<feature type="active site" description="Proton donor; for dehydratase activity" evidence="7">
    <location>
        <position position="1522"/>
    </location>
</feature>
<feature type="compositionally biased region" description="Polar residues" evidence="8">
    <location>
        <begin position="1643"/>
        <end position="1658"/>
    </location>
</feature>
<dbReference type="InterPro" id="IPR016036">
    <property type="entry name" value="Malonyl_transacylase_ACP-bd"/>
</dbReference>
<dbReference type="Pfam" id="PF07859">
    <property type="entry name" value="Abhydrolase_3"/>
    <property type="match status" value="1"/>
</dbReference>
<dbReference type="GO" id="GO:0031177">
    <property type="term" value="F:phosphopantetheine binding"/>
    <property type="evidence" value="ECO:0007669"/>
    <property type="project" value="InterPro"/>
</dbReference>
<dbReference type="InterPro" id="IPR032088">
    <property type="entry name" value="SAT"/>
</dbReference>
<keyword evidence="13" id="KW-1185">Reference proteome</keyword>
<feature type="region of interest" description="N-terminal hotdog fold" evidence="7">
    <location>
        <begin position="1304"/>
        <end position="1435"/>
    </location>
</feature>
<accession>A0A2S4KU68</accession>
<dbReference type="Gene3D" id="3.40.50.1820">
    <property type="entry name" value="alpha/beta hydrolase"/>
    <property type="match status" value="1"/>
</dbReference>
<feature type="region of interest" description="Disordered" evidence="8">
    <location>
        <begin position="365"/>
        <end position="391"/>
    </location>
</feature>
<dbReference type="Gene3D" id="3.40.47.10">
    <property type="match status" value="1"/>
</dbReference>
<dbReference type="Gene3D" id="3.30.70.3290">
    <property type="match status" value="1"/>
</dbReference>
<evidence type="ECO:0000256" key="7">
    <source>
        <dbReference type="PROSITE-ProRule" id="PRU01363"/>
    </source>
</evidence>
<dbReference type="SUPFAM" id="SSF53901">
    <property type="entry name" value="Thiolase-like"/>
    <property type="match status" value="1"/>
</dbReference>
<dbReference type="SMART" id="SM00825">
    <property type="entry name" value="PKS_KS"/>
    <property type="match status" value="1"/>
</dbReference>
<dbReference type="SMART" id="SM00823">
    <property type="entry name" value="PKS_PP"/>
    <property type="match status" value="1"/>
</dbReference>
<dbReference type="InterPro" id="IPR016039">
    <property type="entry name" value="Thiolase-like"/>
</dbReference>
<dbReference type="Gene3D" id="1.10.1200.10">
    <property type="entry name" value="ACP-like"/>
    <property type="match status" value="1"/>
</dbReference>
<dbReference type="EMBL" id="PKSG01000656">
    <property type="protein sequence ID" value="POR33739.1"/>
    <property type="molecule type" value="Genomic_DNA"/>
</dbReference>
<evidence type="ECO:0000256" key="6">
    <source>
        <dbReference type="ARBA" id="ARBA00023268"/>
    </source>
</evidence>
<dbReference type="InterPro" id="IPR041068">
    <property type="entry name" value="HTH_51"/>
</dbReference>
<dbReference type="InterPro" id="IPR049900">
    <property type="entry name" value="PKS_mFAS_DH"/>
</dbReference>
<feature type="compositionally biased region" description="Low complexity" evidence="8">
    <location>
        <begin position="1626"/>
        <end position="1641"/>
    </location>
</feature>
<feature type="domain" description="PKS/mFAS DH" evidence="11">
    <location>
        <begin position="1304"/>
        <end position="1616"/>
    </location>
</feature>
<comment type="caution">
    <text evidence="12">The sequence shown here is derived from an EMBL/GenBank/DDBJ whole genome shotgun (WGS) entry which is preliminary data.</text>
</comment>
<dbReference type="SUPFAM" id="SSF53474">
    <property type="entry name" value="alpha/beta-Hydrolases"/>
    <property type="match status" value="1"/>
</dbReference>
<dbReference type="Pfam" id="PF00109">
    <property type="entry name" value="ketoacyl-synt"/>
    <property type="match status" value="1"/>
</dbReference>
<evidence type="ECO:0000313" key="13">
    <source>
        <dbReference type="Proteomes" id="UP000237481"/>
    </source>
</evidence>
<dbReference type="GO" id="GO:0004315">
    <property type="term" value="F:3-oxoacyl-[acyl-carrier-protein] synthase activity"/>
    <property type="evidence" value="ECO:0007669"/>
    <property type="project" value="InterPro"/>
</dbReference>
<sequence>MHATTRSDENTLLLFGPQIPRLVPSRLAELRRTIQEAPKLEFLVRIAQDLPTVWAATIHPNSPRFGRLTGAEQQLQQLGAFLENDAAELQHPSGVPCCNLVLAPLTVLSQIAEYVRLGRQGPVQGFCVGFLAAAAVASARNRAELEQWTATAARLAVCIGAVIDLEEQERSDGHHTSPGCSFTWSVRWTSTLEKEYLDKTLSSSPEAYISCLTDVDRVTLTIPEGHSAGFAQQLADGGLSAQPIGLCGRYHTSSPGREVLVQQLKSLCRQDEGFQFHAGEQLALPLRSTSDTRLIANGAALHDVALDSILVDVCRWYETVQAAVDAWDGQPVKVTSIGNSSGAIPRSLKLATAAHQSLALEDHALSSPTASPPINGTLSTAQATPDSLLSPQVGGASSMPIAVIGMACRYAQADSLEQFWSLINSGGNAVSPVPADRFRSEDLWRTPKGPFFGNFVLDADTFDHRFFHMSAREAASMDPQQRLLLQVSYEAMESAGYAEGSELPNRPVGCYVGAGYVEYEDNVASENATAFSATGTIRAFVSGRVSHHFGWTGPSVVFDTACSSSAVAIHHACKALQTGDCSAAIAGGVSIITSPTFYQNLAAASFLSPTGASKAFDADADGYCRGEGAGMLVLKPLAQAVADNDRIFGTVVGSAVNQNSSCSPITVPDSQSQSDLYRQAMAGAGVLPSEVSYVEAHGTGTTVGDPIECASIRSAFGGPRRTRELVIGSVKDVIGHTEAASGVAGVIKTLLMMQHGTIPKQPNFTRLNPRIPALEPDRLAIASQTRPWHDSTRRTALVNNYGAAGSNAAIVLEEYRQVTNASSSATASSTSPENDVVEWFPIFMSAKTPESLRAYSAALMAFLDRLPASMSLGDVAYNLARRQNRTLEYASTWASASLPALRQDLEAISSGARPVSQRNVDKKTKTAATLPVVLCFGGQTGRSIHLSRDLVQSSALLGAHLGRCDEACHALGLPSLFPRIFDPVPVEDLVVLHAMLFSVQYASARAWLDAGLKVAAVTGHSFGQLTALCVAGSLDLVDGLRLVTGRAHLMTELWGIERGVMLAVEGDAEVLARLLESVSETGAVDVACYNGPRNIVLAGTSAAIDAVEQVCHQISPSLKAIRLANSHAYHSRLADPILEGLRGVAGSIAWRPPVIPVETCSPGQTWASIDPVKIAQHTREPVYFSEAVQRIVSRHPACVWLEAASASPIIGMVRRALPATRGDDVLLSVDLGRANPWSSLARASSGLWAAGSGAEFWAFHRSQVHRYRWLDLPHYQFAKTRHWMQYRPARAQAEVQAPVPNPGPPELVRRLGDGDGEALFAVDVSHEIFDLSVSGHAVVGQSLCPAGLYFELAIRAAKVLEVAAGSKSKVPHIENLHIQSPLGPKPDGALFIALTKQEGDKWTFSFFSCSPDAMARQPQRTTNARGIVALLEAEAVTSRLQFVGRLLGSSRYDQVASSPDANRLSGDVLYKIFGRVVNYAPYYKGVRNTIACDGEVVGDVIMPRGEEAERLASSISDPLAIDNFLQIAGIHVNCLQAGSSDDDVSVCNAIGEVLWGETFCQGKPSGSRTWRVYSNMEAKGKNTVVNDVFVLDVTTGAVILAILGAEFSQVSLSSLRRVLSKLNGNAAATTSPSKTSSPPATNGAFTNAQGLLPNGTTQHDGRPVTEPSPSPAEPAMVGAGPAADVGQSVRKMLSEVFGMAVEEVQPDASLADLGVDSLMITEISSEIQKRFDLTLSMNDLQDLTDVQSLTRRLVFASWGSAPAPPPTPAPAAPKMQNGVPVTNGVAHTNRVTNGVINGVQAEEEDGDGGVAAVGSTWLATNRNTFDKGVQEHGFVNFRRHVYPHQAQLVVAYTVEALASLGCHLRTLRAGERLPEPVYMPKHAKLMAQMYRILEDAGLIVGAQSSGATRTERLVPQVSAQQLHDSIVQEFPQHAAEHQLLRTTGVHLADCLAGRTEPLSLLFGDAKARRLMEDVYTDGPMFQAGTSFLTRFLVHACDRFRGSREIRILELGAGTGGTTSHLVKQLEKSASGQRIRYTFSDISGSLVAAAKRKFAQYSFMEYAVINIEKGVAEQHQGRYDVVISTNCIHATPSLVRSCTNIQHMLRKDGMLCLVEHTQNLFWFDLVWGLVEGWWLFDDGRSHALASETRWKEALQASGFPWVDWSDGASEEAKILRVIVASPSSQLSRPTIDSSGRESDAALETEETVVFKHAGSLPLKADIYYPPTLQNGSQVRPVALMIHGGGHVMLSRKDMRPKQTQLLLDAGFVPVSVDYRLCPETTLLEGPMTDVRDALGWARSTLPSLTRKRPDIRIAGDRVVAVGWSTGGHLALSLGWTAPAAGLQPPQAILAFYCPSDYEDECWTRQNKPFGDATMATDAYELWEAVADSPIVSYNPPPAARAAGGWMDKNDARSRIVLHMNWHGQTLPILVHGLKNKDKAQNGPPRLPPPTPEQVQAISPLAQIRQGRYSTPTFLVHPAGDDLIPWQQARRTADELSRKGVDAELRIIDKAIHLFDLYPRFENNVEVVRAIADGYSFLSRHVGIA</sequence>
<dbReference type="GO" id="GO:0032259">
    <property type="term" value="P:methylation"/>
    <property type="evidence" value="ECO:0007669"/>
    <property type="project" value="UniProtKB-KW"/>
</dbReference>
<dbReference type="STRING" id="94208.A0A2S4KU68"/>
<dbReference type="SUPFAM" id="SSF52151">
    <property type="entry name" value="FabD/lysophospholipase-like"/>
    <property type="match status" value="1"/>
</dbReference>
<dbReference type="OrthoDB" id="329835at2759"/>
<dbReference type="InterPro" id="IPR029058">
    <property type="entry name" value="AB_hydrolase_fold"/>
</dbReference>
<feature type="region of interest" description="C-terminal hotdog fold" evidence="7">
    <location>
        <begin position="1460"/>
        <end position="1616"/>
    </location>
</feature>
<feature type="domain" description="Carrier" evidence="9">
    <location>
        <begin position="1683"/>
        <end position="1757"/>
    </location>
</feature>
<organism evidence="12 13">
    <name type="scientific">Tolypocladium paradoxum</name>
    <dbReference type="NCBI Taxonomy" id="94208"/>
    <lineage>
        <taxon>Eukaryota</taxon>
        <taxon>Fungi</taxon>
        <taxon>Dikarya</taxon>
        <taxon>Ascomycota</taxon>
        <taxon>Pezizomycotina</taxon>
        <taxon>Sordariomycetes</taxon>
        <taxon>Hypocreomycetidae</taxon>
        <taxon>Hypocreales</taxon>
        <taxon>Ophiocordycipitaceae</taxon>
        <taxon>Tolypocladium</taxon>
    </lineage>
</organism>
<evidence type="ECO:0000256" key="2">
    <source>
        <dbReference type="ARBA" id="ARBA00022450"/>
    </source>
</evidence>
<evidence type="ECO:0000259" key="11">
    <source>
        <dbReference type="PROSITE" id="PS52019"/>
    </source>
</evidence>
<dbReference type="InterPro" id="IPR009081">
    <property type="entry name" value="PP-bd_ACP"/>
</dbReference>
<keyword evidence="4" id="KW-0489">Methyltransferase</keyword>
<dbReference type="PANTHER" id="PTHR43775">
    <property type="entry name" value="FATTY ACID SYNTHASE"/>
    <property type="match status" value="1"/>
</dbReference>
<dbReference type="InterPro" id="IPR042104">
    <property type="entry name" value="PKS_dehydratase_sf"/>
</dbReference>
<dbReference type="Proteomes" id="UP000237481">
    <property type="component" value="Unassembled WGS sequence"/>
</dbReference>
<dbReference type="InterPro" id="IPR014031">
    <property type="entry name" value="Ketoacyl_synth_C"/>
</dbReference>
<dbReference type="PROSITE" id="PS00606">
    <property type="entry name" value="KS3_1"/>
    <property type="match status" value="1"/>
</dbReference>
<dbReference type="InterPro" id="IPR020841">
    <property type="entry name" value="PKS_Beta-ketoAc_synthase_dom"/>
</dbReference>
<dbReference type="Pfam" id="PF00698">
    <property type="entry name" value="Acyl_transf_1"/>
    <property type="match status" value="1"/>
</dbReference>
<dbReference type="GO" id="GO:0044550">
    <property type="term" value="P:secondary metabolite biosynthetic process"/>
    <property type="evidence" value="ECO:0007669"/>
    <property type="project" value="TreeGrafter"/>
</dbReference>
<dbReference type="SUPFAM" id="SSF55048">
    <property type="entry name" value="Probable ACP-binding domain of malonyl-CoA ACP transacylase"/>
    <property type="match status" value="1"/>
</dbReference>
<dbReference type="PROSITE" id="PS50075">
    <property type="entry name" value="CARRIER"/>
    <property type="match status" value="1"/>
</dbReference>
<evidence type="ECO:0000256" key="1">
    <source>
        <dbReference type="ARBA" id="ARBA00005179"/>
    </source>
</evidence>
<keyword evidence="2" id="KW-0596">Phosphopantetheine</keyword>
<dbReference type="Pfam" id="PF08242">
    <property type="entry name" value="Methyltransf_12"/>
    <property type="match status" value="1"/>
</dbReference>
<proteinExistence type="predicted"/>
<dbReference type="InterPro" id="IPR013217">
    <property type="entry name" value="Methyltransf_12"/>
</dbReference>
<dbReference type="PROSITE" id="PS00012">
    <property type="entry name" value="PHOSPHOPANTETHEINE"/>
    <property type="match status" value="1"/>
</dbReference>
<name>A0A2S4KU68_9HYPO</name>
<dbReference type="InterPro" id="IPR020806">
    <property type="entry name" value="PKS_PP-bd"/>
</dbReference>
<feature type="domain" description="Ketosynthase family 3 (KS3)" evidence="10">
    <location>
        <begin position="398"/>
        <end position="814"/>
    </location>
</feature>
<keyword evidence="3" id="KW-0597">Phosphoprotein</keyword>
<dbReference type="InterPro" id="IPR029063">
    <property type="entry name" value="SAM-dependent_MTases_sf"/>
</dbReference>
<dbReference type="Pfam" id="PF18558">
    <property type="entry name" value="HTH_51"/>
    <property type="match status" value="1"/>
</dbReference>
<dbReference type="InterPro" id="IPR036736">
    <property type="entry name" value="ACP-like_sf"/>
</dbReference>
<keyword evidence="5" id="KW-0808">Transferase</keyword>
<dbReference type="GO" id="GO:0004312">
    <property type="term" value="F:fatty acid synthase activity"/>
    <property type="evidence" value="ECO:0007669"/>
    <property type="project" value="TreeGrafter"/>
</dbReference>
<dbReference type="GO" id="GO:0008168">
    <property type="term" value="F:methyltransferase activity"/>
    <property type="evidence" value="ECO:0007669"/>
    <property type="project" value="UniProtKB-KW"/>
</dbReference>
<dbReference type="InterPro" id="IPR016035">
    <property type="entry name" value="Acyl_Trfase/lysoPLipase"/>
</dbReference>
<dbReference type="Gene3D" id="3.10.129.110">
    <property type="entry name" value="Polyketide synthase dehydratase"/>
    <property type="match status" value="1"/>
</dbReference>
<comment type="pathway">
    <text evidence="1">Secondary metabolite biosynthesis.</text>
</comment>
<dbReference type="PROSITE" id="PS52019">
    <property type="entry name" value="PKS_MFAS_DH"/>
    <property type="match status" value="1"/>
</dbReference>
<dbReference type="InterPro" id="IPR018201">
    <property type="entry name" value="Ketoacyl_synth_AS"/>
</dbReference>
<dbReference type="InterPro" id="IPR001227">
    <property type="entry name" value="Ac_transferase_dom_sf"/>
</dbReference>
<dbReference type="InterPro" id="IPR013094">
    <property type="entry name" value="AB_hydrolase_3"/>
</dbReference>
<keyword evidence="6" id="KW-0511">Multifunctional enzyme</keyword>
<dbReference type="CDD" id="cd00833">
    <property type="entry name" value="PKS"/>
    <property type="match status" value="1"/>
</dbReference>
<reference evidence="12 13" key="1">
    <citation type="submission" date="2018-01" db="EMBL/GenBank/DDBJ databases">
        <title>Harnessing the power of phylogenomics to disentangle the directionality and signatures of interkingdom host jumping in the parasitic fungal genus Tolypocladium.</title>
        <authorList>
            <person name="Quandt C.A."/>
            <person name="Patterson W."/>
            <person name="Spatafora J.W."/>
        </authorList>
    </citation>
    <scope>NUCLEOTIDE SEQUENCE [LARGE SCALE GENOMIC DNA]</scope>
    <source>
        <strain evidence="12 13">NRBC 100945</strain>
    </source>
</reference>
<dbReference type="SMART" id="SM00827">
    <property type="entry name" value="PKS_AT"/>
    <property type="match status" value="1"/>
</dbReference>
<dbReference type="Gene3D" id="3.40.366.10">
    <property type="entry name" value="Malonyl-Coenzyme A Acyl Carrier Protein, domain 2"/>
    <property type="match status" value="2"/>
</dbReference>
<dbReference type="InterPro" id="IPR050091">
    <property type="entry name" value="PKS_NRPS_Biosynth_Enz"/>
</dbReference>
<feature type="active site" description="Proton acceptor; for dehydratase activity" evidence="7">
    <location>
        <position position="1336"/>
    </location>
</feature>
<dbReference type="Pfam" id="PF00550">
    <property type="entry name" value="PP-binding"/>
    <property type="match status" value="1"/>
</dbReference>
<evidence type="ECO:0000259" key="10">
    <source>
        <dbReference type="PROSITE" id="PS52004"/>
    </source>
</evidence>
<evidence type="ECO:0000256" key="3">
    <source>
        <dbReference type="ARBA" id="ARBA00022553"/>
    </source>
</evidence>
<evidence type="ECO:0000256" key="5">
    <source>
        <dbReference type="ARBA" id="ARBA00022679"/>
    </source>
</evidence>
<dbReference type="SUPFAM" id="SSF53335">
    <property type="entry name" value="S-adenosyl-L-methionine-dependent methyltransferases"/>
    <property type="match status" value="1"/>
</dbReference>
<evidence type="ECO:0000313" key="12">
    <source>
        <dbReference type="EMBL" id="POR33739.1"/>
    </source>
</evidence>
<dbReference type="InterPro" id="IPR014043">
    <property type="entry name" value="Acyl_transferase_dom"/>
</dbReference>
<feature type="region of interest" description="Disordered" evidence="8">
    <location>
        <begin position="1626"/>
        <end position="1683"/>
    </location>
</feature>
<dbReference type="Pfam" id="PF02801">
    <property type="entry name" value="Ketoacyl-synt_C"/>
    <property type="match status" value="1"/>
</dbReference>
<protein>
    <submittedName>
        <fullName evidence="12">Polyketide synthase</fullName>
    </submittedName>
</protein>
<dbReference type="SUPFAM" id="SSF47336">
    <property type="entry name" value="ACP-like"/>
    <property type="match status" value="1"/>
</dbReference>